<feature type="signal peptide" evidence="1">
    <location>
        <begin position="1"/>
        <end position="21"/>
    </location>
</feature>
<organism evidence="2 3">
    <name type="scientific">Flammeovirga pacifica</name>
    <dbReference type="NCBI Taxonomy" id="915059"/>
    <lineage>
        <taxon>Bacteria</taxon>
        <taxon>Pseudomonadati</taxon>
        <taxon>Bacteroidota</taxon>
        <taxon>Cytophagia</taxon>
        <taxon>Cytophagales</taxon>
        <taxon>Flammeovirgaceae</taxon>
        <taxon>Flammeovirga</taxon>
    </lineage>
</organism>
<dbReference type="AlphaFoldDB" id="A0A1S1YWL0"/>
<dbReference type="STRING" id="915059.NH26_03030"/>
<sequence length="288" mass="33142">MKIYKLLLSFFFFLFSFSCSLENDGLDDESSIPNQEVKQLLNYNNIQNNDERALNQLLISDEFGETLKNQRTTIQTKEGFELVKDGLTYTYTFTDYTDEWNNNYDGELVTLYNTEASKVNRIVKYNDLTINGNTYNGEKIIEGNQKQYFSEDLTQFTIERSETVNLIFGTIDFKDNNKITNREGRWGTETFIQYNVASQSFNWTVERAGVTAGVLNDNRSYNTQIITPLLLTSECEYSYNGIPLSGSIDYSFNVADEDLLANIDFGTECSREVTVKFSSSEESYNVNF</sequence>
<dbReference type="PROSITE" id="PS51257">
    <property type="entry name" value="PROKAR_LIPOPROTEIN"/>
    <property type="match status" value="1"/>
</dbReference>
<dbReference type="RefSeq" id="WP_044228901.1">
    <property type="nucleotide sequence ID" value="NZ_JRYR02000001.1"/>
</dbReference>
<gene>
    <name evidence="2" type="ORF">NH26_03030</name>
</gene>
<evidence type="ECO:0000256" key="1">
    <source>
        <dbReference type="SAM" id="SignalP"/>
    </source>
</evidence>
<name>A0A1S1YWL0_FLAPC</name>
<accession>A0A1S1YWL0</accession>
<evidence type="ECO:0000313" key="3">
    <source>
        <dbReference type="Proteomes" id="UP000179797"/>
    </source>
</evidence>
<evidence type="ECO:0008006" key="4">
    <source>
        <dbReference type="Google" id="ProtNLM"/>
    </source>
</evidence>
<protein>
    <recommendedName>
        <fullName evidence="4">DUF4595 domain-containing protein</fullName>
    </recommendedName>
</protein>
<dbReference type="Proteomes" id="UP000179797">
    <property type="component" value="Unassembled WGS sequence"/>
</dbReference>
<reference evidence="2 3" key="1">
    <citation type="journal article" date="2012" name="Int. J. Syst. Evol. Microbiol.">
        <title>Flammeovirga pacifica sp. nov., isolated from deep-sea sediment.</title>
        <authorList>
            <person name="Xu H."/>
            <person name="Fu Y."/>
            <person name="Yang N."/>
            <person name="Ding Z."/>
            <person name="Lai Q."/>
            <person name="Zeng R."/>
        </authorList>
    </citation>
    <scope>NUCLEOTIDE SEQUENCE [LARGE SCALE GENOMIC DNA]</scope>
    <source>
        <strain evidence="3">DSM 24597 / LMG 26175 / WPAGA1</strain>
    </source>
</reference>
<feature type="chain" id="PRO_5010269560" description="DUF4595 domain-containing protein" evidence="1">
    <location>
        <begin position="22"/>
        <end position="288"/>
    </location>
</feature>
<dbReference type="OrthoDB" id="1114031at2"/>
<proteinExistence type="predicted"/>
<keyword evidence="3" id="KW-1185">Reference proteome</keyword>
<evidence type="ECO:0000313" key="2">
    <source>
        <dbReference type="EMBL" id="OHX65392.1"/>
    </source>
</evidence>
<dbReference type="EMBL" id="JRYR02000001">
    <property type="protein sequence ID" value="OHX65392.1"/>
    <property type="molecule type" value="Genomic_DNA"/>
</dbReference>
<keyword evidence="1" id="KW-0732">Signal</keyword>
<comment type="caution">
    <text evidence="2">The sequence shown here is derived from an EMBL/GenBank/DDBJ whole genome shotgun (WGS) entry which is preliminary data.</text>
</comment>